<dbReference type="Pfam" id="PF00775">
    <property type="entry name" value="Dioxygenase_C"/>
    <property type="match status" value="1"/>
</dbReference>
<dbReference type="InterPro" id="IPR015889">
    <property type="entry name" value="Intradiol_dOase_core"/>
</dbReference>
<dbReference type="SUPFAM" id="SSF49482">
    <property type="entry name" value="Aromatic compound dioxygenase"/>
    <property type="match status" value="1"/>
</dbReference>
<evidence type="ECO:0000259" key="4">
    <source>
        <dbReference type="Pfam" id="PF00775"/>
    </source>
</evidence>
<sequence>MSVTRRDLVAGFFATPALTFLLARHLSAQTSAFPVPLTPACGDDHEITPSSTEGPFYKPQSPLRSDLTSELSGGVRLRIGGHVVDRSCRPILDAVVELWQADGNGQYDNTGNRLRGYQRTDGGGHWSFTTIIPGLYTGRTRHIHFKVQRPGGRVLTTQLFFPGEPGNERDYQFTPQLLLEIEKIASERLGRYDFVIA</sequence>
<dbReference type="InterPro" id="IPR050770">
    <property type="entry name" value="Intradiol_RC_Dioxygenase"/>
</dbReference>
<dbReference type="GO" id="GO:0051213">
    <property type="term" value="F:dioxygenase activity"/>
    <property type="evidence" value="ECO:0007669"/>
    <property type="project" value="UniProtKB-KW"/>
</dbReference>
<comment type="similarity">
    <text evidence="1">Belongs to the intradiol ring-cleavage dioxygenase family.</text>
</comment>
<keyword evidence="3" id="KW-0560">Oxidoreductase</keyword>
<dbReference type="RefSeq" id="WP_377030009.1">
    <property type="nucleotide sequence ID" value="NZ_JBHOMY010000032.1"/>
</dbReference>
<keyword evidence="6" id="KW-1185">Reference proteome</keyword>
<dbReference type="PANTHER" id="PTHR33711">
    <property type="entry name" value="DIOXYGENASE, PUTATIVE (AFU_ORTHOLOGUE AFUA_2G02910)-RELATED"/>
    <property type="match status" value="1"/>
</dbReference>
<reference evidence="5 6" key="1">
    <citation type="submission" date="2024-09" db="EMBL/GenBank/DDBJ databases">
        <title>Nodulacao em especies de Leguminosae Basais da Amazonia e Caracterizacao dos Rizobios e Bacterias Associadas aos Nodulos.</title>
        <authorList>
            <person name="Jambeiro I.C.A."/>
            <person name="Lopes I.S."/>
            <person name="Aguiar E.R.G.R."/>
            <person name="Santos A.F.J."/>
            <person name="Dos Santos J.M.F."/>
            <person name="Gross E."/>
        </authorList>
    </citation>
    <scope>NUCLEOTIDE SEQUENCE [LARGE SCALE GENOMIC DNA]</scope>
    <source>
        <strain evidence="5 6">BRUESC1165</strain>
    </source>
</reference>
<proteinExistence type="inferred from homology"/>
<dbReference type="Proteomes" id="UP001593940">
    <property type="component" value="Unassembled WGS sequence"/>
</dbReference>
<evidence type="ECO:0000313" key="6">
    <source>
        <dbReference type="Proteomes" id="UP001593940"/>
    </source>
</evidence>
<name>A0ABV6Y977_9HYPH</name>
<evidence type="ECO:0000313" key="5">
    <source>
        <dbReference type="EMBL" id="MFC1457804.1"/>
    </source>
</evidence>
<feature type="domain" description="Intradiol ring-cleavage dioxygenases" evidence="4">
    <location>
        <begin position="53"/>
        <end position="166"/>
    </location>
</feature>
<dbReference type="InterPro" id="IPR000627">
    <property type="entry name" value="Intradiol_dOase_C"/>
</dbReference>
<evidence type="ECO:0000256" key="1">
    <source>
        <dbReference type="ARBA" id="ARBA00007825"/>
    </source>
</evidence>
<comment type="caution">
    <text evidence="5">The sequence shown here is derived from an EMBL/GenBank/DDBJ whole genome shotgun (WGS) entry which is preliminary data.</text>
</comment>
<dbReference type="Gene3D" id="2.60.130.10">
    <property type="entry name" value="Aromatic compound dioxygenase"/>
    <property type="match status" value="1"/>
</dbReference>
<keyword evidence="2 5" id="KW-0223">Dioxygenase</keyword>
<accession>A0ABV6Y977</accession>
<dbReference type="PANTHER" id="PTHR33711:SF11">
    <property type="entry name" value="DIOXYGENASE"/>
    <property type="match status" value="1"/>
</dbReference>
<evidence type="ECO:0000256" key="3">
    <source>
        <dbReference type="ARBA" id="ARBA00023002"/>
    </source>
</evidence>
<dbReference type="EMBL" id="JBHOMY010000032">
    <property type="protein sequence ID" value="MFC1457804.1"/>
    <property type="molecule type" value="Genomic_DNA"/>
</dbReference>
<gene>
    <name evidence="5" type="ORF">ACETIH_13960</name>
</gene>
<protein>
    <submittedName>
        <fullName evidence="5">Intradiol ring-cleavage dioxygenase</fullName>
    </submittedName>
</protein>
<evidence type="ECO:0000256" key="2">
    <source>
        <dbReference type="ARBA" id="ARBA00022964"/>
    </source>
</evidence>
<dbReference type="CDD" id="cd00421">
    <property type="entry name" value="intradiol_dioxygenase"/>
    <property type="match status" value="1"/>
</dbReference>
<organism evidence="5 6">
    <name type="scientific">Microvirga arabica</name>
    <dbReference type="NCBI Taxonomy" id="1128671"/>
    <lineage>
        <taxon>Bacteria</taxon>
        <taxon>Pseudomonadati</taxon>
        <taxon>Pseudomonadota</taxon>
        <taxon>Alphaproteobacteria</taxon>
        <taxon>Hyphomicrobiales</taxon>
        <taxon>Methylobacteriaceae</taxon>
        <taxon>Microvirga</taxon>
    </lineage>
</organism>